<keyword evidence="1" id="KW-0812">Transmembrane</keyword>
<evidence type="ECO:0000313" key="3">
    <source>
        <dbReference type="Proteomes" id="UP000198822"/>
    </source>
</evidence>
<dbReference type="Proteomes" id="UP000198822">
    <property type="component" value="Chromosome I"/>
</dbReference>
<sequence length="179" mass="18982">MSGRARDDAWHEDAYDRDDVHPETTHADLAERYGWPDPRRNEWTPSDIGVGWVAALMALAVVALVHGVVRGDPGGGVAWAVIMIVAGGCVLTIFGIPVAIGLSMLLRRVRCEPVHLAAFLAAGLLGAWLLGTIFGGLGMFTFTAPYAVAASLTGRIVAKLWAVRRIDRALGPTDPAASS</sequence>
<feature type="transmembrane region" description="Helical" evidence="1">
    <location>
        <begin position="77"/>
        <end position="102"/>
    </location>
</feature>
<gene>
    <name evidence="2" type="ORF">SAMN04489720_3035</name>
</gene>
<feature type="transmembrane region" description="Helical" evidence="1">
    <location>
        <begin position="114"/>
        <end position="134"/>
    </location>
</feature>
<dbReference type="STRING" id="399736.SAMN04489720_3035"/>
<keyword evidence="1" id="KW-0472">Membrane</keyword>
<keyword evidence="3" id="KW-1185">Reference proteome</keyword>
<name>A0A1G8GR44_9MICO</name>
<dbReference type="EMBL" id="LT629695">
    <property type="protein sequence ID" value="SDH96829.1"/>
    <property type="molecule type" value="Genomic_DNA"/>
</dbReference>
<dbReference type="OrthoDB" id="9941055at2"/>
<dbReference type="RefSeq" id="WP_092506372.1">
    <property type="nucleotide sequence ID" value="NZ_LT629695.1"/>
</dbReference>
<accession>A0A1G8GR44</accession>
<keyword evidence="1" id="KW-1133">Transmembrane helix</keyword>
<protein>
    <submittedName>
        <fullName evidence="2">Uncharacterized protein</fullName>
    </submittedName>
</protein>
<evidence type="ECO:0000313" key="2">
    <source>
        <dbReference type="EMBL" id="SDH96829.1"/>
    </source>
</evidence>
<dbReference type="AlphaFoldDB" id="A0A1G8GR44"/>
<feature type="transmembrane region" description="Helical" evidence="1">
    <location>
        <begin position="140"/>
        <end position="158"/>
    </location>
</feature>
<organism evidence="2 3">
    <name type="scientific">Agrococcus jejuensis</name>
    <dbReference type="NCBI Taxonomy" id="399736"/>
    <lineage>
        <taxon>Bacteria</taxon>
        <taxon>Bacillati</taxon>
        <taxon>Actinomycetota</taxon>
        <taxon>Actinomycetes</taxon>
        <taxon>Micrococcales</taxon>
        <taxon>Microbacteriaceae</taxon>
        <taxon>Agrococcus</taxon>
    </lineage>
</organism>
<feature type="transmembrane region" description="Helical" evidence="1">
    <location>
        <begin position="48"/>
        <end position="65"/>
    </location>
</feature>
<proteinExistence type="predicted"/>
<evidence type="ECO:0000256" key="1">
    <source>
        <dbReference type="SAM" id="Phobius"/>
    </source>
</evidence>
<reference evidence="3" key="1">
    <citation type="submission" date="2016-10" db="EMBL/GenBank/DDBJ databases">
        <authorList>
            <person name="Varghese N."/>
            <person name="Submissions S."/>
        </authorList>
    </citation>
    <scope>NUCLEOTIDE SEQUENCE [LARGE SCALE GENOMIC DNA]</scope>
    <source>
        <strain evidence="3">DSM 22002</strain>
    </source>
</reference>